<keyword evidence="2" id="KW-1133">Transmembrane helix</keyword>
<evidence type="ECO:0000313" key="3">
    <source>
        <dbReference type="EMBL" id="QTA82310.1"/>
    </source>
</evidence>
<evidence type="ECO:0000256" key="2">
    <source>
        <dbReference type="SAM" id="Phobius"/>
    </source>
</evidence>
<dbReference type="EMBL" id="CP061799">
    <property type="protein sequence ID" value="QTA82310.1"/>
    <property type="molecule type" value="Genomic_DNA"/>
</dbReference>
<reference evidence="3" key="1">
    <citation type="journal article" date="2021" name="Microb. Physiol.">
        <title>Proteogenomic Insights into the Physiology of Marine, Sulfate-Reducing, Filamentous Desulfonema limicola and Desulfonema magnum.</title>
        <authorList>
            <person name="Schnaars V."/>
            <person name="Wohlbrand L."/>
            <person name="Scheve S."/>
            <person name="Hinrichs C."/>
            <person name="Reinhardt R."/>
            <person name="Rabus R."/>
        </authorList>
    </citation>
    <scope>NUCLEOTIDE SEQUENCE</scope>
    <source>
        <strain evidence="3">5ac10</strain>
    </source>
</reference>
<feature type="coiled-coil region" evidence="1">
    <location>
        <begin position="239"/>
        <end position="298"/>
    </location>
</feature>
<feature type="transmembrane region" description="Helical" evidence="2">
    <location>
        <begin position="38"/>
        <end position="60"/>
    </location>
</feature>
<feature type="transmembrane region" description="Helical" evidence="2">
    <location>
        <begin position="72"/>
        <end position="91"/>
    </location>
</feature>
<gene>
    <name evidence="3" type="ORF">dnl_46840</name>
</gene>
<dbReference type="KEGG" id="dli:dnl_46840"/>
<feature type="transmembrane region" description="Helical" evidence="2">
    <location>
        <begin position="352"/>
        <end position="373"/>
    </location>
</feature>
<dbReference type="RefSeq" id="WP_207688255.1">
    <property type="nucleotide sequence ID" value="NZ_CP061799.1"/>
</dbReference>
<evidence type="ECO:0000256" key="1">
    <source>
        <dbReference type="SAM" id="Coils"/>
    </source>
</evidence>
<dbReference type="AlphaFoldDB" id="A0A975BBP9"/>
<protein>
    <submittedName>
        <fullName evidence="3">DUF4407</fullName>
    </submittedName>
</protein>
<keyword evidence="2" id="KW-0812">Transmembrane</keyword>
<dbReference type="Proteomes" id="UP000663720">
    <property type="component" value="Chromosome"/>
</dbReference>
<accession>A0A975BBP9</accession>
<keyword evidence="2" id="KW-0472">Membrane</keyword>
<keyword evidence="4" id="KW-1185">Reference proteome</keyword>
<feature type="transmembrane region" description="Helical" evidence="2">
    <location>
        <begin position="103"/>
        <end position="123"/>
    </location>
</feature>
<proteinExistence type="predicted"/>
<name>A0A975BBP9_9BACT</name>
<dbReference type="Pfam" id="PF14362">
    <property type="entry name" value="DUF4407"/>
    <property type="match status" value="1"/>
</dbReference>
<keyword evidence="1" id="KW-0175">Coiled coil</keyword>
<sequence>MIREKSSDWSILEKFFLFCSGTDAKILKDCSKGIKGKYIALGWLVLTPAVLALWSGSYFFSTIFKNNISLSIFFGLIWALIILNIDRYLIITFEKGSSVFRDIFSFSVISRLIIAVFIAYVIAHPIVLRLFSNNIDEYIYSQNEVKKEDIRNYYNKKIEIVENQVQSLNREINEKANAVKGVNTLPENHEISNLRKDIAVSAKEISNLRIELNKSHEDLSDEISGKSSRTGKKGYGQVARTVELKIASLNSQIAKAEELHENLEQQLKNTIEKEKANNKLAKDAYEFEKTELAALEARNLAIIKDKQSEILRIRALADNKISGFDEKASNDFLARSNALEELSRENYNVKKWSYLLTIIFILLDVLPILWKVIPRKDAYDLKLETYRISAENFETVERKAIDKMKIVREQTALKLFHYENVKHEMGHLCNHKSDLLKMFNNFYESKVFQDHQFIERIKQEKAESESISDLDNENRIEDSINKIIRGYFNHTSGMTSEMVDFLNNDKENEHPKPVLVSKEKAKATEIKKLKTV</sequence>
<evidence type="ECO:0000313" key="4">
    <source>
        <dbReference type="Proteomes" id="UP000663720"/>
    </source>
</evidence>
<organism evidence="3 4">
    <name type="scientific">Desulfonema limicola</name>
    <dbReference type="NCBI Taxonomy" id="45656"/>
    <lineage>
        <taxon>Bacteria</taxon>
        <taxon>Pseudomonadati</taxon>
        <taxon>Thermodesulfobacteriota</taxon>
        <taxon>Desulfobacteria</taxon>
        <taxon>Desulfobacterales</taxon>
        <taxon>Desulfococcaceae</taxon>
        <taxon>Desulfonema</taxon>
    </lineage>
</organism>
<feature type="coiled-coil region" evidence="1">
    <location>
        <begin position="151"/>
        <end position="211"/>
    </location>
</feature>
<dbReference type="InterPro" id="IPR025519">
    <property type="entry name" value="DUF4407"/>
</dbReference>